<name>A0A939IXM3_9CORY</name>
<dbReference type="EMBL" id="JAFLEQ010000015">
    <property type="protein sequence ID" value="MBN9644615.1"/>
    <property type="molecule type" value="Genomic_DNA"/>
</dbReference>
<accession>A0A939IXM3</accession>
<feature type="signal peptide" evidence="2">
    <location>
        <begin position="1"/>
        <end position="19"/>
    </location>
</feature>
<gene>
    <name evidence="3" type="ORF">JZY06_08340</name>
</gene>
<sequence length="236" mass="25465">MTTLVAAAAVLACAGAVISACRSTVEVPTVDPPASHQPQRPDVPQPAPSEVTASEPDFQIQSRIRLKGTKQWRTKIQAKPGDDVDIRLDYRNIGPVVQRSVVAQNRLPDQLVFHPGSVRLYNSKAPDGAKQDNSVIATGLEVGDYMPRGNFSVVFSGTVPPHLDICGRNRLVNRGVIDTPDSDKMATSVIEVTIDCAKPIKVCQTTTGKVVTIDESSFKGDRYSRNVRECSNGKNG</sequence>
<keyword evidence="2" id="KW-0732">Signal</keyword>
<dbReference type="AlphaFoldDB" id="A0A939IXM3"/>
<protein>
    <recommendedName>
        <fullName evidence="5">DUF11 domain-containing protein</fullName>
    </recommendedName>
</protein>
<feature type="region of interest" description="Disordered" evidence="1">
    <location>
        <begin position="27"/>
        <end position="56"/>
    </location>
</feature>
<feature type="chain" id="PRO_5038350220" description="DUF11 domain-containing protein" evidence="2">
    <location>
        <begin position="20"/>
        <end position="236"/>
    </location>
</feature>
<dbReference type="RefSeq" id="WP_207279099.1">
    <property type="nucleotide sequence ID" value="NZ_JAFLEQ010000015.1"/>
</dbReference>
<proteinExistence type="predicted"/>
<dbReference type="Proteomes" id="UP000664332">
    <property type="component" value="Unassembled WGS sequence"/>
</dbReference>
<evidence type="ECO:0000256" key="2">
    <source>
        <dbReference type="SAM" id="SignalP"/>
    </source>
</evidence>
<evidence type="ECO:0000256" key="1">
    <source>
        <dbReference type="SAM" id="MobiDB-lite"/>
    </source>
</evidence>
<evidence type="ECO:0000313" key="4">
    <source>
        <dbReference type="Proteomes" id="UP000664332"/>
    </source>
</evidence>
<keyword evidence="4" id="KW-1185">Reference proteome</keyword>
<reference evidence="3" key="1">
    <citation type="submission" date="2021-03" db="EMBL/GenBank/DDBJ databases">
        <authorList>
            <person name="Sun Q."/>
        </authorList>
    </citation>
    <scope>NUCLEOTIDE SEQUENCE</scope>
    <source>
        <strain evidence="3">CCM 8862</strain>
    </source>
</reference>
<comment type="caution">
    <text evidence="3">The sequence shown here is derived from an EMBL/GenBank/DDBJ whole genome shotgun (WGS) entry which is preliminary data.</text>
</comment>
<evidence type="ECO:0000313" key="3">
    <source>
        <dbReference type="EMBL" id="MBN9644615.1"/>
    </source>
</evidence>
<organism evidence="3 4">
    <name type="scientific">Corynebacterium mendelii</name>
    <dbReference type="NCBI Taxonomy" id="2765362"/>
    <lineage>
        <taxon>Bacteria</taxon>
        <taxon>Bacillati</taxon>
        <taxon>Actinomycetota</taxon>
        <taxon>Actinomycetes</taxon>
        <taxon>Mycobacteriales</taxon>
        <taxon>Corynebacteriaceae</taxon>
        <taxon>Corynebacterium</taxon>
    </lineage>
</organism>
<evidence type="ECO:0008006" key="5">
    <source>
        <dbReference type="Google" id="ProtNLM"/>
    </source>
</evidence>